<dbReference type="SUPFAM" id="SSF54427">
    <property type="entry name" value="NTF2-like"/>
    <property type="match status" value="1"/>
</dbReference>
<gene>
    <name evidence="2" type="ORF">PXH66_02835</name>
</gene>
<reference evidence="2" key="1">
    <citation type="submission" date="2023-03" db="EMBL/GenBank/DDBJ databases">
        <title>Lomoglobus Profundus gen. nov., sp. nov., a novel member of the phylum Verrucomicrobia, isolated from deep-marine sediment of South China Sea.</title>
        <authorList>
            <person name="Ahmad T."/>
            <person name="Ishaq S.E."/>
            <person name="Wang F."/>
        </authorList>
    </citation>
    <scope>NUCLEOTIDE SEQUENCE</scope>
    <source>
        <strain evidence="2">LMO-M01</strain>
    </source>
</reference>
<dbReference type="AlphaFoldDB" id="A0AAF0CPQ2"/>
<sequence length="166" mass="18125">MSEPTPLTSSDPCPCGSGAPYGDCCDPIIKGVKTAETAEQLMRSRYTGHVVHAYQYLHDTYAETAGTPLVEEEYGNDITWTKLEVHSHTPNVRPGVSLVDFSAHYEERGQAGVMHEKSEFKQVDGQWLFIRPLREGPAPVVAAPKVGRNDPCPCGSGKKYKKCCGA</sequence>
<dbReference type="EMBL" id="CP119075">
    <property type="protein sequence ID" value="WED65781.1"/>
    <property type="molecule type" value="Genomic_DNA"/>
</dbReference>
<keyword evidence="3" id="KW-1185">Reference proteome</keyword>
<dbReference type="Proteomes" id="UP001218638">
    <property type="component" value="Chromosome"/>
</dbReference>
<evidence type="ECO:0000259" key="1">
    <source>
        <dbReference type="Pfam" id="PF17775"/>
    </source>
</evidence>
<protein>
    <submittedName>
        <fullName evidence="2">YchJ family protein</fullName>
    </submittedName>
</protein>
<accession>A0AAF0CPQ2</accession>
<dbReference type="PANTHER" id="PTHR33747:SF1">
    <property type="entry name" value="ADENYLATE CYCLASE-ASSOCIATED CAP C-TERMINAL DOMAIN-CONTAINING PROTEIN"/>
    <property type="match status" value="1"/>
</dbReference>
<dbReference type="InterPro" id="IPR048469">
    <property type="entry name" value="YchJ-like_M"/>
</dbReference>
<dbReference type="KEGG" id="slom:PXH66_02835"/>
<evidence type="ECO:0000313" key="3">
    <source>
        <dbReference type="Proteomes" id="UP001218638"/>
    </source>
</evidence>
<dbReference type="Gene3D" id="3.10.450.50">
    <property type="match status" value="1"/>
</dbReference>
<dbReference type="PANTHER" id="PTHR33747">
    <property type="entry name" value="UPF0225 PROTEIN SCO1677"/>
    <property type="match status" value="1"/>
</dbReference>
<dbReference type="Pfam" id="PF17775">
    <property type="entry name" value="YchJ_M-like"/>
    <property type="match status" value="1"/>
</dbReference>
<dbReference type="Pfam" id="PF02810">
    <property type="entry name" value="SEC-C"/>
    <property type="match status" value="2"/>
</dbReference>
<proteinExistence type="predicted"/>
<name>A0AAF0CPQ2_9BACT</name>
<dbReference type="RefSeq" id="WP_330930311.1">
    <property type="nucleotide sequence ID" value="NZ_CP119075.1"/>
</dbReference>
<dbReference type="InterPro" id="IPR032710">
    <property type="entry name" value="NTF2-like_dom_sf"/>
</dbReference>
<dbReference type="InterPro" id="IPR004027">
    <property type="entry name" value="SEC_C_motif"/>
</dbReference>
<organism evidence="2 3">
    <name type="scientific">Synoicihabitans lomoniglobus</name>
    <dbReference type="NCBI Taxonomy" id="2909285"/>
    <lineage>
        <taxon>Bacteria</taxon>
        <taxon>Pseudomonadati</taxon>
        <taxon>Verrucomicrobiota</taxon>
        <taxon>Opitutia</taxon>
        <taxon>Opitutales</taxon>
        <taxon>Opitutaceae</taxon>
        <taxon>Synoicihabitans</taxon>
    </lineage>
</organism>
<dbReference type="SUPFAM" id="SSF103642">
    <property type="entry name" value="Sec-C motif"/>
    <property type="match status" value="2"/>
</dbReference>
<evidence type="ECO:0000313" key="2">
    <source>
        <dbReference type="EMBL" id="WED65781.1"/>
    </source>
</evidence>
<feature type="domain" description="YchJ-like middle NTF2-like" evidence="1">
    <location>
        <begin position="37"/>
        <end position="130"/>
    </location>
</feature>